<dbReference type="InterPro" id="IPR035940">
    <property type="entry name" value="CAP_sf"/>
</dbReference>
<evidence type="ECO:0000313" key="4">
    <source>
        <dbReference type="Proteomes" id="UP000826234"/>
    </source>
</evidence>
<evidence type="ECO:0000256" key="1">
    <source>
        <dbReference type="ARBA" id="ARBA00009923"/>
    </source>
</evidence>
<sequence>MLPNATGLLYPSRSTEAGLTSSLGVPRTRRKRYISPRDMSTLLDYHNQVWDERLARSAKAWAKQCIWEHGPPHLMKYIGQNLAIHSGR</sequence>
<organism evidence="3 4">
    <name type="scientific">Phrynosoma platyrhinos</name>
    <name type="common">Desert horned lizard</name>
    <dbReference type="NCBI Taxonomy" id="52577"/>
    <lineage>
        <taxon>Eukaryota</taxon>
        <taxon>Metazoa</taxon>
        <taxon>Chordata</taxon>
        <taxon>Craniata</taxon>
        <taxon>Vertebrata</taxon>
        <taxon>Euteleostomi</taxon>
        <taxon>Lepidosauria</taxon>
        <taxon>Squamata</taxon>
        <taxon>Bifurcata</taxon>
        <taxon>Unidentata</taxon>
        <taxon>Episquamata</taxon>
        <taxon>Toxicofera</taxon>
        <taxon>Iguania</taxon>
        <taxon>Phrynosomatidae</taxon>
        <taxon>Phrynosomatinae</taxon>
        <taxon>Phrynosoma</taxon>
    </lineage>
</organism>
<reference evidence="3 4" key="1">
    <citation type="journal article" date="2022" name="Gigascience">
        <title>A chromosome-level genome assembly and annotation of the desert horned lizard, Phrynosoma platyrhinos, provides insight into chromosomal rearrangements among reptiles.</title>
        <authorList>
            <person name="Koochekian N."/>
            <person name="Ascanio A."/>
            <person name="Farleigh K."/>
            <person name="Card D.C."/>
            <person name="Schield D.R."/>
            <person name="Castoe T.A."/>
            <person name="Jezkova T."/>
        </authorList>
    </citation>
    <scope>NUCLEOTIDE SEQUENCE [LARGE SCALE GENOMIC DNA]</scope>
    <source>
        <strain evidence="3">NK-2021</strain>
    </source>
</reference>
<keyword evidence="2" id="KW-1015">Disulfide bond</keyword>
<comment type="caution">
    <text evidence="3">The sequence shown here is derived from an EMBL/GenBank/DDBJ whole genome shotgun (WGS) entry which is preliminary data.</text>
</comment>
<protein>
    <recommendedName>
        <fullName evidence="5">SCP domain-containing protein</fullName>
    </recommendedName>
</protein>
<dbReference type="EMBL" id="JAIPUX010005289">
    <property type="protein sequence ID" value="KAH0619120.1"/>
    <property type="molecule type" value="Genomic_DNA"/>
</dbReference>
<dbReference type="Gene3D" id="3.40.33.10">
    <property type="entry name" value="CAP"/>
    <property type="match status" value="1"/>
</dbReference>
<evidence type="ECO:0000313" key="3">
    <source>
        <dbReference type="EMBL" id="KAH0619120.1"/>
    </source>
</evidence>
<accession>A0ABQ7SP45</accession>
<dbReference type="Proteomes" id="UP000826234">
    <property type="component" value="Unassembled WGS sequence"/>
</dbReference>
<evidence type="ECO:0008006" key="5">
    <source>
        <dbReference type="Google" id="ProtNLM"/>
    </source>
</evidence>
<proteinExistence type="inferred from homology"/>
<gene>
    <name evidence="3" type="ORF">JD844_018806</name>
</gene>
<keyword evidence="4" id="KW-1185">Reference proteome</keyword>
<name>A0ABQ7SP45_PHRPL</name>
<dbReference type="SUPFAM" id="SSF55797">
    <property type="entry name" value="PR-1-like"/>
    <property type="match status" value="1"/>
</dbReference>
<comment type="similarity">
    <text evidence="1">Belongs to the CRISP family.</text>
</comment>
<evidence type="ECO:0000256" key="2">
    <source>
        <dbReference type="ARBA" id="ARBA00023157"/>
    </source>
</evidence>